<protein>
    <submittedName>
        <fullName evidence="2">SINGLE STRANDED DNA BINDING PROTEIN/RNA BARREL, PROTEIN-DNA COMPLEX, REPLICATION-RNA.2A</fullName>
    </submittedName>
</protein>
<sequence length="180" mass="19359">MIIQTKTGTKITGTLSRNPSLKETKTGKPFLSLSVKAHSTKDASGNRSNMFVECCIWSDLDKWDGLLQKGDFVEICGGELKSNTGANGTTYWNLHNVEGVVVGGLVAARWVQMAIDMMQPTGQAGTNDFAPVEDETPFDPGAQPAQTAFPAEQVKQPASAASPDYNGDDRPISDTDDFPF</sequence>
<dbReference type="EMBL" id="BK014960">
    <property type="protein sequence ID" value="DAD84501.1"/>
    <property type="molecule type" value="Genomic_DNA"/>
</dbReference>
<accession>A0A8S5MQ56</accession>
<dbReference type="Gene3D" id="2.40.50.140">
    <property type="entry name" value="Nucleic acid-binding proteins"/>
    <property type="match status" value="1"/>
</dbReference>
<feature type="region of interest" description="Disordered" evidence="1">
    <location>
        <begin position="122"/>
        <end position="180"/>
    </location>
</feature>
<evidence type="ECO:0000256" key="1">
    <source>
        <dbReference type="SAM" id="MobiDB-lite"/>
    </source>
</evidence>
<dbReference type="InterPro" id="IPR012340">
    <property type="entry name" value="NA-bd_OB-fold"/>
</dbReference>
<name>A0A8S5MQ56_9CAUD</name>
<evidence type="ECO:0000313" key="2">
    <source>
        <dbReference type="EMBL" id="DAD84501.1"/>
    </source>
</evidence>
<dbReference type="SUPFAM" id="SSF50249">
    <property type="entry name" value="Nucleic acid-binding proteins"/>
    <property type="match status" value="1"/>
</dbReference>
<reference evidence="2" key="1">
    <citation type="journal article" date="2021" name="Proc. Natl. Acad. Sci. U.S.A.">
        <title>A Catalog of Tens of Thousands of Viruses from Human Metagenomes Reveals Hidden Associations with Chronic Diseases.</title>
        <authorList>
            <person name="Tisza M.J."/>
            <person name="Buck C.B."/>
        </authorList>
    </citation>
    <scope>NUCLEOTIDE SEQUENCE</scope>
    <source>
        <strain evidence="2">CtCjb12</strain>
    </source>
</reference>
<proteinExistence type="predicted"/>
<organism evidence="2">
    <name type="scientific">Myoviridae sp. ctCjb12</name>
    <dbReference type="NCBI Taxonomy" id="2826631"/>
    <lineage>
        <taxon>Viruses</taxon>
        <taxon>Duplodnaviria</taxon>
        <taxon>Heunggongvirae</taxon>
        <taxon>Uroviricota</taxon>
        <taxon>Caudoviricetes</taxon>
    </lineage>
</organism>